<dbReference type="InterPro" id="IPR031872">
    <property type="entry name" value="NDC10_II"/>
</dbReference>
<feature type="domain" description="Ndc10" evidence="1">
    <location>
        <begin position="19"/>
        <end position="95"/>
    </location>
</feature>
<dbReference type="EMBL" id="JAGRRH010000018">
    <property type="protein sequence ID" value="KAG7350141.1"/>
    <property type="molecule type" value="Genomic_DNA"/>
</dbReference>
<evidence type="ECO:0000313" key="3">
    <source>
        <dbReference type="EMBL" id="KAG7350151.1"/>
    </source>
</evidence>
<dbReference type="GO" id="GO:0003677">
    <property type="term" value="F:DNA binding"/>
    <property type="evidence" value="ECO:0007669"/>
    <property type="project" value="UniProtKB-KW"/>
</dbReference>
<reference evidence="2" key="1">
    <citation type="journal article" date="2021" name="Sci. Rep.">
        <title>Diploid genomic architecture of Nitzschia inconspicua, an elite biomass production diatom.</title>
        <authorList>
            <person name="Oliver A."/>
            <person name="Podell S."/>
            <person name="Pinowska A."/>
            <person name="Traller J.C."/>
            <person name="Smith S.R."/>
            <person name="McClure R."/>
            <person name="Beliaev A."/>
            <person name="Bohutskyi P."/>
            <person name="Hill E.A."/>
            <person name="Rabines A."/>
            <person name="Zheng H."/>
            <person name="Allen L.Z."/>
            <person name="Kuo A."/>
            <person name="Grigoriev I.V."/>
            <person name="Allen A.E."/>
            <person name="Hazlebeck D."/>
            <person name="Allen E.E."/>
        </authorList>
    </citation>
    <scope>NUCLEOTIDE SEQUENCE</scope>
    <source>
        <strain evidence="2">Hildebrandi</strain>
    </source>
</reference>
<dbReference type="AlphaFoldDB" id="A0A9K3PKK0"/>
<evidence type="ECO:0000313" key="4">
    <source>
        <dbReference type="Proteomes" id="UP000693970"/>
    </source>
</evidence>
<keyword evidence="2" id="KW-0238">DNA-binding</keyword>
<sequence length="111" mass="12714">MAELSDLYGIGWIGDDGYDHNPFWIFLLQMRTGKSNGANLKLYGRAGRHKDPTMCPMGALAFYLFYRFNKTNEMDPPPNFCESSSWFTMTLLGDYNGGRKRDYCTSISDEN</sequence>
<accession>A0A9K3PKK0</accession>
<dbReference type="Pfam" id="PF16787">
    <property type="entry name" value="NDC10_II"/>
    <property type="match status" value="1"/>
</dbReference>
<evidence type="ECO:0000259" key="1">
    <source>
        <dbReference type="Pfam" id="PF16787"/>
    </source>
</evidence>
<comment type="caution">
    <text evidence="2">The sequence shown here is derived from an EMBL/GenBank/DDBJ whole genome shotgun (WGS) entry which is preliminary data.</text>
</comment>
<organism evidence="2 4">
    <name type="scientific">Nitzschia inconspicua</name>
    <dbReference type="NCBI Taxonomy" id="303405"/>
    <lineage>
        <taxon>Eukaryota</taxon>
        <taxon>Sar</taxon>
        <taxon>Stramenopiles</taxon>
        <taxon>Ochrophyta</taxon>
        <taxon>Bacillariophyta</taxon>
        <taxon>Bacillariophyceae</taxon>
        <taxon>Bacillariophycidae</taxon>
        <taxon>Bacillariales</taxon>
        <taxon>Bacillariaceae</taxon>
        <taxon>Nitzschia</taxon>
    </lineage>
</organism>
<dbReference type="Proteomes" id="UP000693970">
    <property type="component" value="Unassembled WGS sequence"/>
</dbReference>
<proteinExistence type="predicted"/>
<evidence type="ECO:0000313" key="2">
    <source>
        <dbReference type="EMBL" id="KAG7350141.1"/>
    </source>
</evidence>
<dbReference type="EMBL" id="JAGRRH010000018">
    <property type="protein sequence ID" value="KAG7350151.1"/>
    <property type="molecule type" value="Genomic_DNA"/>
</dbReference>
<protein>
    <submittedName>
        <fullName evidence="2">Centromere DNA-binding like protein</fullName>
    </submittedName>
</protein>
<keyword evidence="4" id="KW-1185">Reference proteome</keyword>
<gene>
    <name evidence="2" type="ORF">IV203_009501</name>
    <name evidence="3" type="ORF">IV203_009511</name>
</gene>
<name>A0A9K3PKK0_9STRA</name>
<dbReference type="OrthoDB" id="120763at2759"/>
<reference evidence="2" key="2">
    <citation type="submission" date="2021-04" db="EMBL/GenBank/DDBJ databases">
        <authorList>
            <person name="Podell S."/>
        </authorList>
    </citation>
    <scope>NUCLEOTIDE SEQUENCE</scope>
    <source>
        <strain evidence="2">Hildebrandi</strain>
    </source>
</reference>